<keyword evidence="3" id="KW-1185">Reference proteome</keyword>
<reference evidence="2" key="2">
    <citation type="submission" date="2022-01" db="EMBL/GenBank/DDBJ databases">
        <authorList>
            <person name="Yamashiro T."/>
            <person name="Shiraishi A."/>
            <person name="Satake H."/>
            <person name="Nakayama K."/>
        </authorList>
    </citation>
    <scope>NUCLEOTIDE SEQUENCE</scope>
</reference>
<feature type="domain" description="Tf2-1-like SH3-like" evidence="1">
    <location>
        <begin position="221"/>
        <end position="285"/>
    </location>
</feature>
<dbReference type="InterPro" id="IPR056924">
    <property type="entry name" value="SH3_Tf2-1"/>
</dbReference>
<gene>
    <name evidence="2" type="ORF">Tco_0654493</name>
</gene>
<accession>A0ABQ4X3I0</accession>
<protein>
    <recommendedName>
        <fullName evidence="1">Tf2-1-like SH3-like domain-containing protein</fullName>
    </recommendedName>
</protein>
<dbReference type="Pfam" id="PF24626">
    <property type="entry name" value="SH3_Tf2-1"/>
    <property type="match status" value="1"/>
</dbReference>
<proteinExistence type="predicted"/>
<reference evidence="2" key="1">
    <citation type="journal article" date="2022" name="Int. J. Mol. Sci.">
        <title>Draft Genome of Tanacetum Coccineum: Genomic Comparison of Closely Related Tanacetum-Family Plants.</title>
        <authorList>
            <person name="Yamashiro T."/>
            <person name="Shiraishi A."/>
            <person name="Nakayama K."/>
            <person name="Satake H."/>
        </authorList>
    </citation>
    <scope>NUCLEOTIDE SEQUENCE</scope>
</reference>
<name>A0ABQ4X3I0_9ASTR</name>
<evidence type="ECO:0000313" key="3">
    <source>
        <dbReference type="Proteomes" id="UP001151760"/>
    </source>
</evidence>
<sequence length="368" mass="42006">MGDENPIRTLIDYSKPSHEGYKNTIELPAGNNVVPLRSDTIRLVQNGCSFHGLRSEDPNQHLKDFLKLMDSLDLDGENRERTRMRGSYYPIPCSILSTGKDRKTQQRYPDVPTTSWRISIRSMESRTIDQSSGGKLHDLNAEESWALLEDLTLYDNESWNDPRDFAKPVKAITLPQDVLINKITTPCEICSGPHDTQYCMEDPEQAFVEYASSRTDEAGVGDKVMLKVSPWKGVVRFGKRGKLNPRYVGPFKVLEKVGTVAYKLELPQELNRVHNTFHVSNLKRCYSDDPLTVPLDGLHIDDQLHFVEEPVEIVDREVKRLKRSQIPLVKVRLNSKRGPEFTWECEDKFKEKYLHLFAKTAPSSSAAS</sequence>
<dbReference type="Proteomes" id="UP001151760">
    <property type="component" value="Unassembled WGS sequence"/>
</dbReference>
<dbReference type="PANTHER" id="PTHR46148">
    <property type="entry name" value="CHROMO DOMAIN-CONTAINING PROTEIN"/>
    <property type="match status" value="1"/>
</dbReference>
<comment type="caution">
    <text evidence="2">The sequence shown here is derived from an EMBL/GenBank/DDBJ whole genome shotgun (WGS) entry which is preliminary data.</text>
</comment>
<evidence type="ECO:0000259" key="1">
    <source>
        <dbReference type="Pfam" id="PF24626"/>
    </source>
</evidence>
<dbReference type="EMBL" id="BQNB010009168">
    <property type="protein sequence ID" value="GJS59709.1"/>
    <property type="molecule type" value="Genomic_DNA"/>
</dbReference>
<organism evidence="2 3">
    <name type="scientific">Tanacetum coccineum</name>
    <dbReference type="NCBI Taxonomy" id="301880"/>
    <lineage>
        <taxon>Eukaryota</taxon>
        <taxon>Viridiplantae</taxon>
        <taxon>Streptophyta</taxon>
        <taxon>Embryophyta</taxon>
        <taxon>Tracheophyta</taxon>
        <taxon>Spermatophyta</taxon>
        <taxon>Magnoliopsida</taxon>
        <taxon>eudicotyledons</taxon>
        <taxon>Gunneridae</taxon>
        <taxon>Pentapetalae</taxon>
        <taxon>asterids</taxon>
        <taxon>campanulids</taxon>
        <taxon>Asterales</taxon>
        <taxon>Asteraceae</taxon>
        <taxon>Asteroideae</taxon>
        <taxon>Anthemideae</taxon>
        <taxon>Anthemidinae</taxon>
        <taxon>Tanacetum</taxon>
    </lineage>
</organism>
<dbReference type="PANTHER" id="PTHR46148:SF59">
    <property type="entry name" value="NUCLEOTIDYLTRANSFERASE, RIBONUCLEASE H"/>
    <property type="match status" value="1"/>
</dbReference>
<evidence type="ECO:0000313" key="2">
    <source>
        <dbReference type="EMBL" id="GJS59709.1"/>
    </source>
</evidence>